<name>A0A379C9V3_9PAST</name>
<proteinExistence type="predicted"/>
<dbReference type="EMBL" id="UGTA01000001">
    <property type="protein sequence ID" value="SUB59100.1"/>
    <property type="molecule type" value="Genomic_DNA"/>
</dbReference>
<reference evidence="1 2" key="1">
    <citation type="submission" date="2018-06" db="EMBL/GenBank/DDBJ databases">
        <authorList>
            <consortium name="Pathogen Informatics"/>
            <person name="Doyle S."/>
        </authorList>
    </citation>
    <scope>NUCLEOTIDE SEQUENCE [LARGE SCALE GENOMIC DNA]</scope>
    <source>
        <strain evidence="1 2">NCTC12872</strain>
    </source>
</reference>
<organism evidence="1 2">
    <name type="scientific">Phocoenobacter uteri</name>
    <dbReference type="NCBI Taxonomy" id="146806"/>
    <lineage>
        <taxon>Bacteria</taxon>
        <taxon>Pseudomonadati</taxon>
        <taxon>Pseudomonadota</taxon>
        <taxon>Gammaproteobacteria</taxon>
        <taxon>Pasteurellales</taxon>
        <taxon>Pasteurellaceae</taxon>
        <taxon>Phocoenobacter</taxon>
    </lineage>
</organism>
<evidence type="ECO:0000313" key="1">
    <source>
        <dbReference type="EMBL" id="SUB59100.1"/>
    </source>
</evidence>
<dbReference type="RefSeq" id="WP_115315593.1">
    <property type="nucleotide sequence ID" value="NZ_LWIF01000001.1"/>
</dbReference>
<gene>
    <name evidence="1" type="ORF">NCTC12872_01075</name>
</gene>
<accession>A0A379C9V3</accession>
<evidence type="ECO:0000313" key="2">
    <source>
        <dbReference type="Proteomes" id="UP000255417"/>
    </source>
</evidence>
<dbReference type="Proteomes" id="UP000255417">
    <property type="component" value="Unassembled WGS sequence"/>
</dbReference>
<sequence length="62" mass="7143">MTGQCKTVFATADGIYRIKEVNCGQFYALFVRGTFIDRFYRFSEAKKRMEALKKVAIHGRAC</sequence>
<dbReference type="AlphaFoldDB" id="A0A379C9V3"/>
<keyword evidence="2" id="KW-1185">Reference proteome</keyword>
<protein>
    <submittedName>
        <fullName evidence="1">Uncharacterized protein</fullName>
    </submittedName>
</protein>